<comment type="similarity">
    <text evidence="4">Belongs to the ELP4 family.</text>
</comment>
<dbReference type="Gene3D" id="3.40.50.300">
    <property type="entry name" value="P-loop containing nucleotide triphosphate hydrolases"/>
    <property type="match status" value="1"/>
</dbReference>
<keyword evidence="11" id="KW-1185">Reference proteome</keyword>
<keyword evidence="7" id="KW-0819">tRNA processing</keyword>
<dbReference type="AlphaFoldDB" id="A0AAN9UDF3"/>
<feature type="region of interest" description="Disordered" evidence="9">
    <location>
        <begin position="1"/>
        <end position="49"/>
    </location>
</feature>
<keyword evidence="6" id="KW-0963">Cytoplasm</keyword>
<evidence type="ECO:0000256" key="3">
    <source>
        <dbReference type="ARBA" id="ARBA00005043"/>
    </source>
</evidence>
<feature type="compositionally biased region" description="Low complexity" evidence="9">
    <location>
        <begin position="326"/>
        <end position="335"/>
    </location>
</feature>
<feature type="compositionally biased region" description="Polar residues" evidence="9">
    <location>
        <begin position="9"/>
        <end position="19"/>
    </location>
</feature>
<comment type="caution">
    <text evidence="10">The sequence shown here is derived from an EMBL/GenBank/DDBJ whole genome shotgun (WGS) entry which is preliminary data.</text>
</comment>
<proteinExistence type="inferred from homology"/>
<dbReference type="InterPro" id="IPR008728">
    <property type="entry name" value="Elongator_complex_protein_4"/>
</dbReference>
<name>A0AAN9UDF3_9PEZI</name>
<feature type="region of interest" description="Disordered" evidence="9">
    <location>
        <begin position="314"/>
        <end position="345"/>
    </location>
</feature>
<evidence type="ECO:0000256" key="5">
    <source>
        <dbReference type="ARBA" id="ARBA00020265"/>
    </source>
</evidence>
<dbReference type="EMBL" id="JAKJXP020000108">
    <property type="protein sequence ID" value="KAK7745588.1"/>
    <property type="molecule type" value="Genomic_DNA"/>
</dbReference>
<evidence type="ECO:0000256" key="8">
    <source>
        <dbReference type="ARBA" id="ARBA00023242"/>
    </source>
</evidence>
<evidence type="ECO:0000256" key="4">
    <source>
        <dbReference type="ARBA" id="ARBA00007573"/>
    </source>
</evidence>
<evidence type="ECO:0000256" key="7">
    <source>
        <dbReference type="ARBA" id="ARBA00022694"/>
    </source>
</evidence>
<dbReference type="Proteomes" id="UP001320420">
    <property type="component" value="Unassembled WGS sequence"/>
</dbReference>
<dbReference type="GO" id="GO:0008023">
    <property type="term" value="C:transcription elongation factor complex"/>
    <property type="evidence" value="ECO:0007669"/>
    <property type="project" value="TreeGrafter"/>
</dbReference>
<feature type="compositionally biased region" description="Basic and acidic residues" evidence="9">
    <location>
        <begin position="404"/>
        <end position="425"/>
    </location>
</feature>
<sequence>MSFRKRNAVISTSAASQSAAPKAETAPVPGVRPSPHDSRPTTSTGTASLDNLLAGHAGLPLGTSLLIEEHGTTDFAGVLLRYYAAEGLVQGHHVHVLGLYEGWKAELPGLSTDSKSSSQKTETPAGEKMKIAWRYETLGAPRSRDITQRQGANGATSAATFCHAFDLAKRLSPGDIKGQISFHRTMSPPLPLSSKTTSATPSSQPSPFKHFISQLAAKLESSAPATIHRIVVQSLLSPTAYEGAACRPEEVLQFLHALRALLRRHAGQATALVTLPLALFPRSAGLTRWLELLSDGVVELVPLRSDSLVAQHARISDSAAPSPPSNKDGNNNNNNNKKKTSAEEEKIQGLLKVHALPVFDERGGGSTEAHAARCEDQAFGLSRSRGLVIRPFSLPPVLDDDDDHAQKQEKKAKPGAKKGGDNMDF</sequence>
<dbReference type="PANTHER" id="PTHR12896:SF1">
    <property type="entry name" value="ELONGATOR COMPLEX PROTEIN 4"/>
    <property type="match status" value="1"/>
</dbReference>
<feature type="compositionally biased region" description="Low complexity" evidence="9">
    <location>
        <begin position="192"/>
        <end position="206"/>
    </location>
</feature>
<dbReference type="GO" id="GO:0005737">
    <property type="term" value="C:cytoplasm"/>
    <property type="evidence" value="ECO:0007669"/>
    <property type="project" value="UniProtKB-SubCell"/>
</dbReference>
<feature type="region of interest" description="Disordered" evidence="9">
    <location>
        <begin position="392"/>
        <end position="425"/>
    </location>
</feature>
<organism evidence="10 11">
    <name type="scientific">Diatrype stigma</name>
    <dbReference type="NCBI Taxonomy" id="117547"/>
    <lineage>
        <taxon>Eukaryota</taxon>
        <taxon>Fungi</taxon>
        <taxon>Dikarya</taxon>
        <taxon>Ascomycota</taxon>
        <taxon>Pezizomycotina</taxon>
        <taxon>Sordariomycetes</taxon>
        <taxon>Xylariomycetidae</taxon>
        <taxon>Xylariales</taxon>
        <taxon>Diatrypaceae</taxon>
        <taxon>Diatrype</taxon>
    </lineage>
</organism>
<evidence type="ECO:0000256" key="1">
    <source>
        <dbReference type="ARBA" id="ARBA00004123"/>
    </source>
</evidence>
<feature type="compositionally biased region" description="Polar residues" evidence="9">
    <location>
        <begin position="40"/>
        <end position="49"/>
    </location>
</feature>
<comment type="subcellular location">
    <subcellularLocation>
        <location evidence="2">Cytoplasm</location>
    </subcellularLocation>
    <subcellularLocation>
        <location evidence="1">Nucleus</location>
    </subcellularLocation>
</comment>
<dbReference type="GO" id="GO:0033588">
    <property type="term" value="C:elongator holoenzyme complex"/>
    <property type="evidence" value="ECO:0007669"/>
    <property type="project" value="InterPro"/>
</dbReference>
<dbReference type="PANTHER" id="PTHR12896">
    <property type="entry name" value="PAX6 NEIGHBOR PROTEIN PAXNEB"/>
    <property type="match status" value="1"/>
</dbReference>
<evidence type="ECO:0000256" key="9">
    <source>
        <dbReference type="SAM" id="MobiDB-lite"/>
    </source>
</evidence>
<evidence type="ECO:0000256" key="2">
    <source>
        <dbReference type="ARBA" id="ARBA00004496"/>
    </source>
</evidence>
<gene>
    <name evidence="10" type="primary">ELP4</name>
    <name evidence="10" type="ORF">SLS62_009765</name>
</gene>
<feature type="region of interest" description="Disordered" evidence="9">
    <location>
        <begin position="187"/>
        <end position="206"/>
    </location>
</feature>
<accession>A0AAN9UDF3</accession>
<dbReference type="InterPro" id="IPR027417">
    <property type="entry name" value="P-loop_NTPase"/>
</dbReference>
<keyword evidence="8" id="KW-0539">Nucleus</keyword>
<evidence type="ECO:0000313" key="10">
    <source>
        <dbReference type="EMBL" id="KAK7745588.1"/>
    </source>
</evidence>
<dbReference type="Pfam" id="PF05625">
    <property type="entry name" value="PAXNEB"/>
    <property type="match status" value="1"/>
</dbReference>
<reference evidence="10 11" key="1">
    <citation type="submission" date="2024-02" db="EMBL/GenBank/DDBJ databases">
        <title>De novo assembly and annotation of 12 fungi associated with fruit tree decline syndrome in Ontario, Canada.</title>
        <authorList>
            <person name="Sulman M."/>
            <person name="Ellouze W."/>
            <person name="Ilyukhin E."/>
        </authorList>
    </citation>
    <scope>NUCLEOTIDE SEQUENCE [LARGE SCALE GENOMIC DNA]</scope>
    <source>
        <strain evidence="10 11">M11/M66-122</strain>
    </source>
</reference>
<dbReference type="CDD" id="cd19494">
    <property type="entry name" value="Elp4"/>
    <property type="match status" value="1"/>
</dbReference>
<evidence type="ECO:0000256" key="6">
    <source>
        <dbReference type="ARBA" id="ARBA00022490"/>
    </source>
</evidence>
<comment type="pathway">
    <text evidence="3">tRNA modification; 5-methoxycarbonylmethyl-2-thiouridine-tRNA biosynthesis.</text>
</comment>
<dbReference type="GO" id="GO:0002098">
    <property type="term" value="P:tRNA wobble uridine modification"/>
    <property type="evidence" value="ECO:0007669"/>
    <property type="project" value="InterPro"/>
</dbReference>
<protein>
    <recommendedName>
        <fullName evidence="5">Elongator complex protein 4</fullName>
    </recommendedName>
</protein>
<evidence type="ECO:0000313" key="11">
    <source>
        <dbReference type="Proteomes" id="UP001320420"/>
    </source>
</evidence>